<dbReference type="GO" id="GO:0005576">
    <property type="term" value="C:extracellular region"/>
    <property type="evidence" value="ECO:0007669"/>
    <property type="project" value="TreeGrafter"/>
</dbReference>
<gene>
    <name evidence="6" type="ordered locus">Palpr_0671</name>
</gene>
<dbReference type="FunFam" id="3.20.20.80:FF:000130">
    <property type="entry name" value="Endoglucanase C"/>
    <property type="match status" value="1"/>
</dbReference>
<sequence length="490" mass="57206">MKHTKIFLLLALQVVFLFSSCSKAGKNEIGSAENMLKVSGDQIVNQKGDTICLRGFGLGGMLHMENFIDGYPANEQTMRDGLLQAMGEKKYNLYFDTFIKSYFTEPDAQYIHSLGLNLVRIPINYRLFEDDMNPGVYKETAFAYLDKVIELCAKNQIYTIIDFHALPGAQNQHWHSDNPTHVASLWLYKDFQDRAVHLWEAIAKRYKNQSWVAGYDLINEPADHTGKMLLPYYKRLKDAIRKIDNNHILFIEGDKYAADFSPFTEVWDNVVYTNHDYAVPGFINGGDYPGYTGKRYYDKDTLEYDYLKKSEFMYKHKVPIWVGEFGPVYTGDPKKDEMRYQILKDQLAYYDKYKVSWCIWLYKDMGLQAIMHQKENTPYMKLVSKFLARKDSLGADAWGSSDKNIRQVLLPLEQMFDKEFPSYNPYPKGSRSQINLMVRHILISEALVPEYSNLFKNLSEEQIKAVAESFRFENYVKRDRLEKILTRKEK</sequence>
<feature type="domain" description="Glycoside hydrolase family 5" evidence="5">
    <location>
        <begin position="101"/>
        <end position="364"/>
    </location>
</feature>
<reference key="1">
    <citation type="submission" date="2010-11" db="EMBL/GenBank/DDBJ databases">
        <title>The complete genome of Paludibacter propionicigenes DSM 17365.</title>
        <authorList>
            <consortium name="US DOE Joint Genome Institute (JGI-PGF)"/>
            <person name="Lucas S."/>
            <person name="Copeland A."/>
            <person name="Lapidus A."/>
            <person name="Bruce D."/>
            <person name="Goodwin L."/>
            <person name="Pitluck S."/>
            <person name="Kyrpides N."/>
            <person name="Mavromatis K."/>
            <person name="Ivanova N."/>
            <person name="Munk A.C."/>
            <person name="Brettin T."/>
            <person name="Detter J.C."/>
            <person name="Han C."/>
            <person name="Tapia R."/>
            <person name="Land M."/>
            <person name="Hauser L."/>
            <person name="Markowitz V."/>
            <person name="Cheng J.-F."/>
            <person name="Hugenholtz P."/>
            <person name="Woyke T."/>
            <person name="Wu D."/>
            <person name="Gronow S."/>
            <person name="Wellnitz S."/>
            <person name="Brambilla E."/>
            <person name="Klenk H.-P."/>
            <person name="Eisen J.A."/>
        </authorList>
    </citation>
    <scope>NUCLEOTIDE SEQUENCE</scope>
    <source>
        <strain>WB4</strain>
    </source>
</reference>
<dbReference type="GO" id="GO:0008422">
    <property type="term" value="F:beta-glucosidase activity"/>
    <property type="evidence" value="ECO:0007669"/>
    <property type="project" value="TreeGrafter"/>
</dbReference>
<evidence type="ECO:0000313" key="6">
    <source>
        <dbReference type="EMBL" id="ADQ78827.1"/>
    </source>
</evidence>
<feature type="chain" id="PRO_5003189361" evidence="4">
    <location>
        <begin position="25"/>
        <end position="490"/>
    </location>
</feature>
<dbReference type="KEGG" id="ppn:Palpr_0671"/>
<dbReference type="STRING" id="694427.Palpr_0671"/>
<evidence type="ECO:0000259" key="5">
    <source>
        <dbReference type="Pfam" id="PF00150"/>
    </source>
</evidence>
<dbReference type="InterPro" id="IPR017853">
    <property type="entry name" value="GH"/>
</dbReference>
<dbReference type="InterPro" id="IPR050386">
    <property type="entry name" value="Glycosyl_hydrolase_5"/>
</dbReference>
<evidence type="ECO:0000256" key="2">
    <source>
        <dbReference type="ARBA" id="ARBA00023295"/>
    </source>
</evidence>
<dbReference type="PANTHER" id="PTHR31297:SF13">
    <property type="entry name" value="PUTATIVE-RELATED"/>
    <property type="match status" value="1"/>
</dbReference>
<dbReference type="SUPFAM" id="SSF51445">
    <property type="entry name" value="(Trans)glycosidases"/>
    <property type="match status" value="1"/>
</dbReference>
<keyword evidence="1 3" id="KW-0378">Hydrolase</keyword>
<evidence type="ECO:0000256" key="4">
    <source>
        <dbReference type="SAM" id="SignalP"/>
    </source>
</evidence>
<keyword evidence="4" id="KW-0732">Signal</keyword>
<evidence type="ECO:0000313" key="7">
    <source>
        <dbReference type="Proteomes" id="UP000008718"/>
    </source>
</evidence>
<dbReference type="GO" id="GO:0009986">
    <property type="term" value="C:cell surface"/>
    <property type="evidence" value="ECO:0007669"/>
    <property type="project" value="TreeGrafter"/>
</dbReference>
<dbReference type="AlphaFoldDB" id="E4T283"/>
<dbReference type="EMBL" id="CP002345">
    <property type="protein sequence ID" value="ADQ78827.1"/>
    <property type="molecule type" value="Genomic_DNA"/>
</dbReference>
<evidence type="ECO:0000256" key="1">
    <source>
        <dbReference type="ARBA" id="ARBA00022801"/>
    </source>
</evidence>
<accession>E4T283</accession>
<keyword evidence="7" id="KW-1185">Reference proteome</keyword>
<reference evidence="6 7" key="2">
    <citation type="journal article" date="2011" name="Stand. Genomic Sci.">
        <title>Complete genome sequence of Paludibacter propionicigenes type strain (WB4).</title>
        <authorList>
            <person name="Gronow S."/>
            <person name="Munk C."/>
            <person name="Lapidus A."/>
            <person name="Nolan M."/>
            <person name="Lucas S."/>
            <person name="Hammon N."/>
            <person name="Deshpande S."/>
            <person name="Cheng J.F."/>
            <person name="Tapia R."/>
            <person name="Han C."/>
            <person name="Goodwin L."/>
            <person name="Pitluck S."/>
            <person name="Liolios K."/>
            <person name="Ivanova N."/>
            <person name="Mavromatis K."/>
            <person name="Mikhailova N."/>
            <person name="Pati A."/>
            <person name="Chen A."/>
            <person name="Palaniappan K."/>
            <person name="Land M."/>
            <person name="Hauser L."/>
            <person name="Chang Y.J."/>
            <person name="Jeffries C.D."/>
            <person name="Brambilla E."/>
            <person name="Rohde M."/>
            <person name="Goker M."/>
            <person name="Detter J.C."/>
            <person name="Woyke T."/>
            <person name="Bristow J."/>
            <person name="Eisen J.A."/>
            <person name="Markowitz V."/>
            <person name="Hugenholtz P."/>
            <person name="Kyrpides N.C."/>
            <person name="Klenk H.P."/>
        </authorList>
    </citation>
    <scope>NUCLEOTIDE SEQUENCE [LARGE SCALE GENOMIC DNA]</scope>
    <source>
        <strain evidence="7">DSM 17365 / JCM 13257 / WB4</strain>
    </source>
</reference>
<protein>
    <submittedName>
        <fullName evidence="6">Glycoside hydrolase family 5</fullName>
    </submittedName>
</protein>
<dbReference type="Pfam" id="PF00150">
    <property type="entry name" value="Cellulase"/>
    <property type="match status" value="1"/>
</dbReference>
<dbReference type="PROSITE" id="PS51257">
    <property type="entry name" value="PROKAR_LIPOPROTEIN"/>
    <property type="match status" value="1"/>
</dbReference>
<dbReference type="PANTHER" id="PTHR31297">
    <property type="entry name" value="GLUCAN ENDO-1,6-BETA-GLUCOSIDASE B"/>
    <property type="match status" value="1"/>
</dbReference>
<dbReference type="GO" id="GO:0009251">
    <property type="term" value="P:glucan catabolic process"/>
    <property type="evidence" value="ECO:0007669"/>
    <property type="project" value="TreeGrafter"/>
</dbReference>
<feature type="signal peptide" evidence="4">
    <location>
        <begin position="1"/>
        <end position="24"/>
    </location>
</feature>
<dbReference type="Gene3D" id="3.20.20.80">
    <property type="entry name" value="Glycosidases"/>
    <property type="match status" value="1"/>
</dbReference>
<dbReference type="CAZy" id="GH5">
    <property type="family name" value="Glycoside Hydrolase Family 5"/>
</dbReference>
<name>E4T283_PALPW</name>
<dbReference type="InterPro" id="IPR001547">
    <property type="entry name" value="Glyco_hydro_5"/>
</dbReference>
<dbReference type="HOGENOM" id="CLU_031875_1_1_10"/>
<proteinExistence type="inferred from homology"/>
<keyword evidence="2 3" id="KW-0326">Glycosidase</keyword>
<organism evidence="6 7">
    <name type="scientific">Paludibacter propionicigenes (strain DSM 17365 / JCM 13257 / WB4)</name>
    <dbReference type="NCBI Taxonomy" id="694427"/>
    <lineage>
        <taxon>Bacteria</taxon>
        <taxon>Pseudomonadati</taxon>
        <taxon>Bacteroidota</taxon>
        <taxon>Bacteroidia</taxon>
        <taxon>Bacteroidales</taxon>
        <taxon>Paludibacteraceae</taxon>
        <taxon>Paludibacter</taxon>
    </lineage>
</organism>
<dbReference type="Proteomes" id="UP000008718">
    <property type="component" value="Chromosome"/>
</dbReference>
<comment type="similarity">
    <text evidence="3">Belongs to the glycosyl hydrolase 5 (cellulase A) family.</text>
</comment>
<evidence type="ECO:0000256" key="3">
    <source>
        <dbReference type="RuleBase" id="RU361153"/>
    </source>
</evidence>
<dbReference type="eggNOG" id="COG2730">
    <property type="taxonomic scope" value="Bacteria"/>
</dbReference>
<dbReference type="RefSeq" id="WP_013444196.1">
    <property type="nucleotide sequence ID" value="NC_014734.1"/>
</dbReference>